<dbReference type="AlphaFoldDB" id="A0A5C7AQQ2"/>
<gene>
    <name evidence="2" type="ORF">ES711_01825</name>
</gene>
<comment type="caution">
    <text evidence="2">The sequence shown here is derived from an EMBL/GenBank/DDBJ whole genome shotgun (WGS) entry which is preliminary data.</text>
</comment>
<sequence>MKKSELHNITDPGFKIPDSYFDTFDERLFKTLDVQKDMSEIDGPGYKVPKDYFKNFDTQLAQKLEDIKQPKVKSIKSWRQIAYYSGVAAVLVVMLTVFMKSEDDLSINQVETASIESYLTNENLNIYDIASFLSAEDIKVEDFVANMITDESLETYLLNNASIEDLINEK</sequence>
<proteinExistence type="predicted"/>
<dbReference type="Proteomes" id="UP000321734">
    <property type="component" value="Unassembled WGS sequence"/>
</dbReference>
<feature type="transmembrane region" description="Helical" evidence="1">
    <location>
        <begin position="81"/>
        <end position="99"/>
    </location>
</feature>
<dbReference type="RefSeq" id="WP_146889116.1">
    <property type="nucleotide sequence ID" value="NZ_VORX01000001.1"/>
</dbReference>
<accession>A0A5C7AQQ2</accession>
<reference evidence="2 3" key="1">
    <citation type="submission" date="2019-08" db="EMBL/GenBank/DDBJ databases">
        <title>Genome sequence of Gelidibacter salicanalis IC162T.</title>
        <authorList>
            <person name="Bowman J.P."/>
        </authorList>
    </citation>
    <scope>NUCLEOTIDE SEQUENCE [LARGE SCALE GENOMIC DNA]</scope>
    <source>
        <strain evidence="2 3">IC162</strain>
    </source>
</reference>
<evidence type="ECO:0000313" key="2">
    <source>
        <dbReference type="EMBL" id="TXE10671.1"/>
    </source>
</evidence>
<keyword evidence="3" id="KW-1185">Reference proteome</keyword>
<keyword evidence="1" id="KW-0472">Membrane</keyword>
<protein>
    <submittedName>
        <fullName evidence="2">Uncharacterized protein</fullName>
    </submittedName>
</protein>
<organism evidence="2 3">
    <name type="scientific">Gelidibacter salicanalis</name>
    <dbReference type="NCBI Taxonomy" id="291193"/>
    <lineage>
        <taxon>Bacteria</taxon>
        <taxon>Pseudomonadati</taxon>
        <taxon>Bacteroidota</taxon>
        <taxon>Flavobacteriia</taxon>
        <taxon>Flavobacteriales</taxon>
        <taxon>Flavobacteriaceae</taxon>
        <taxon>Gelidibacter</taxon>
    </lineage>
</organism>
<dbReference type="EMBL" id="VORX01000001">
    <property type="protein sequence ID" value="TXE10671.1"/>
    <property type="molecule type" value="Genomic_DNA"/>
</dbReference>
<keyword evidence="1" id="KW-0812">Transmembrane</keyword>
<keyword evidence="1" id="KW-1133">Transmembrane helix</keyword>
<dbReference type="OrthoDB" id="981524at2"/>
<name>A0A5C7AQQ2_9FLAO</name>
<evidence type="ECO:0000313" key="3">
    <source>
        <dbReference type="Proteomes" id="UP000321734"/>
    </source>
</evidence>
<evidence type="ECO:0000256" key="1">
    <source>
        <dbReference type="SAM" id="Phobius"/>
    </source>
</evidence>